<keyword evidence="2" id="KW-1185">Reference proteome</keyword>
<dbReference type="Proteomes" id="UP001209570">
    <property type="component" value="Unassembled WGS sequence"/>
</dbReference>
<proteinExistence type="predicted"/>
<dbReference type="AlphaFoldDB" id="A0AAD5MB55"/>
<gene>
    <name evidence="1" type="ORF">P43SY_000733</name>
</gene>
<reference evidence="1" key="1">
    <citation type="submission" date="2021-12" db="EMBL/GenBank/DDBJ databases">
        <title>Prjna785345.</title>
        <authorList>
            <person name="Rujirawat T."/>
            <person name="Krajaejun T."/>
        </authorList>
    </citation>
    <scope>NUCLEOTIDE SEQUENCE</scope>
    <source>
        <strain evidence="1">Pi057C3</strain>
    </source>
</reference>
<organism evidence="1 2">
    <name type="scientific">Pythium insidiosum</name>
    <name type="common">Pythiosis disease agent</name>
    <dbReference type="NCBI Taxonomy" id="114742"/>
    <lineage>
        <taxon>Eukaryota</taxon>
        <taxon>Sar</taxon>
        <taxon>Stramenopiles</taxon>
        <taxon>Oomycota</taxon>
        <taxon>Peronosporomycetes</taxon>
        <taxon>Pythiales</taxon>
        <taxon>Pythiaceae</taxon>
        <taxon>Pythium</taxon>
    </lineage>
</organism>
<name>A0AAD5MB55_PYTIN</name>
<dbReference type="EMBL" id="JAKCXM010000008">
    <property type="protein sequence ID" value="KAJ0408837.1"/>
    <property type="molecule type" value="Genomic_DNA"/>
</dbReference>
<evidence type="ECO:0000313" key="2">
    <source>
        <dbReference type="Proteomes" id="UP001209570"/>
    </source>
</evidence>
<protein>
    <submittedName>
        <fullName evidence="1">Uncharacterized protein</fullName>
    </submittedName>
</protein>
<evidence type="ECO:0000313" key="1">
    <source>
        <dbReference type="EMBL" id="KAJ0408837.1"/>
    </source>
</evidence>
<accession>A0AAD5MB55</accession>
<sequence length="289" mass="32822">MHILVPRLTTRRVCGMPFQRRCLRHLSSSPAPSTSRDPELLSGLPLLLRTLWRCATRYSTLERWEFEEIVPSTLSTWERHRLFLLLQTPARLDFDADEFLAGAKHAVEQLLMASKTREFSQFVAGDIDSSAAADQLRTWCTPRGFTFHENAAKLALERGMIVEAEHVEVTRVQLHECVYGQVSAAEFQDEVHGRRSVINEITPDATLERLFVSVKVTANERLRREYQGRDVQRVEQTNVYFAVLASDVTTPEALDWGVVANVLANTLRSKELSRETIEPSATTEEKAAQ</sequence>
<comment type="caution">
    <text evidence="1">The sequence shown here is derived from an EMBL/GenBank/DDBJ whole genome shotgun (WGS) entry which is preliminary data.</text>
</comment>